<dbReference type="InterPro" id="IPR058334">
    <property type="entry name" value="DUF8021"/>
</dbReference>
<feature type="binding site" evidence="1">
    <location>
        <position position="82"/>
    </location>
    <ligand>
        <name>Mg(2+)</name>
        <dbReference type="ChEBI" id="CHEBI:18420"/>
        <label>1</label>
        <note>catalytic</note>
    </ligand>
</feature>
<dbReference type="PANTHER" id="PTHR43028:SF5">
    <property type="entry name" value="3'(2'),5'-BISPHOSPHATE NUCLEOTIDASE 1"/>
    <property type="match status" value="1"/>
</dbReference>
<dbReference type="RefSeq" id="WP_068429454.1">
    <property type="nucleotide sequence ID" value="NZ_LVHI01000025.1"/>
</dbReference>
<feature type="binding site" evidence="1">
    <location>
        <position position="61"/>
    </location>
    <ligand>
        <name>Mg(2+)</name>
        <dbReference type="ChEBI" id="CHEBI:18420"/>
        <label>1</label>
        <note>catalytic</note>
    </ligand>
</feature>
<feature type="domain" description="DUF8021" evidence="2">
    <location>
        <begin position="248"/>
        <end position="357"/>
    </location>
</feature>
<sequence length="360" mass="38507">MEDDAHFAADVARAAGELLLEIRDGASVTGRELGRLGDAQANDLILARLKTDRPDDAVLSEESVDDRARLDASRVWIIDPLDGSREYGMSDRADWAVHVGLWEAGKGMTASAVAQPAAGVMYSTADVSLPARSDRRPQLVVSDSRPPYYMDALAADVGGDVVTMGSAGAKAMAVVRGDVDAYVHSGGQWEWDSAAPVGVALAAGLHCSRIDGTPLTYNNSHPYVPDLLICRPELSEPLLRGIAAHATRDADSGRVAMAREYIKALVSHDATKLRLADACRRVENGNSTGDTGQFIRDDLEQGQQYKPIVAVRDLAFREWGTSVVGRYLLDLDGGVTVSVTEHFEIPAGDITTITAIIEPA</sequence>
<keyword evidence="4" id="KW-1185">Reference proteome</keyword>
<dbReference type="CDD" id="cd01638">
    <property type="entry name" value="CysQ"/>
    <property type="match status" value="1"/>
</dbReference>
<comment type="cofactor">
    <cofactor evidence="1">
        <name>Mg(2+)</name>
        <dbReference type="ChEBI" id="CHEBI:18420"/>
    </cofactor>
</comment>
<dbReference type="SUPFAM" id="SSF56655">
    <property type="entry name" value="Carbohydrate phosphatase"/>
    <property type="match status" value="1"/>
</dbReference>
<keyword evidence="1" id="KW-0460">Magnesium</keyword>
<evidence type="ECO:0000313" key="3">
    <source>
        <dbReference type="EMBL" id="OAK52147.1"/>
    </source>
</evidence>
<dbReference type="PANTHER" id="PTHR43028">
    <property type="entry name" value="3'(2'),5'-BISPHOSPHATE NUCLEOTIDASE 1"/>
    <property type="match status" value="1"/>
</dbReference>
<proteinExistence type="predicted"/>
<gene>
    <name evidence="3" type="ORF">A3K89_24895</name>
</gene>
<dbReference type="AlphaFoldDB" id="A0A177Y9G1"/>
<dbReference type="Pfam" id="PF00459">
    <property type="entry name" value="Inositol_P"/>
    <property type="match status" value="1"/>
</dbReference>
<feature type="binding site" evidence="1">
    <location>
        <position position="192"/>
    </location>
    <ligand>
        <name>Mg(2+)</name>
        <dbReference type="ChEBI" id="CHEBI:18420"/>
        <label>1</label>
        <note>catalytic</note>
    </ligand>
</feature>
<dbReference type="GO" id="GO:0008441">
    <property type="term" value="F:3'(2'),5'-bisphosphate nucleotidase activity"/>
    <property type="evidence" value="ECO:0007669"/>
    <property type="project" value="TreeGrafter"/>
</dbReference>
<feature type="binding site" evidence="1">
    <location>
        <position position="79"/>
    </location>
    <ligand>
        <name>Mg(2+)</name>
        <dbReference type="ChEBI" id="CHEBI:18420"/>
        <label>1</label>
        <note>catalytic</note>
    </ligand>
</feature>
<dbReference type="GO" id="GO:0000103">
    <property type="term" value="P:sulfate assimilation"/>
    <property type="evidence" value="ECO:0007669"/>
    <property type="project" value="TreeGrafter"/>
</dbReference>
<dbReference type="GO" id="GO:0046872">
    <property type="term" value="F:metal ion binding"/>
    <property type="evidence" value="ECO:0007669"/>
    <property type="project" value="UniProtKB-KW"/>
</dbReference>
<organism evidence="3 4">
    <name type="scientific">Rhodococcoides kyotonense</name>
    <dbReference type="NCBI Taxonomy" id="398843"/>
    <lineage>
        <taxon>Bacteria</taxon>
        <taxon>Bacillati</taxon>
        <taxon>Actinomycetota</taxon>
        <taxon>Actinomycetes</taxon>
        <taxon>Mycobacteriales</taxon>
        <taxon>Nocardiaceae</taxon>
        <taxon>Rhodococcoides</taxon>
    </lineage>
</organism>
<evidence type="ECO:0000259" key="2">
    <source>
        <dbReference type="Pfam" id="PF26061"/>
    </source>
</evidence>
<keyword evidence="1" id="KW-0479">Metal-binding</keyword>
<dbReference type="InterPro" id="IPR000760">
    <property type="entry name" value="Inositol_monophosphatase-like"/>
</dbReference>
<dbReference type="InterPro" id="IPR050725">
    <property type="entry name" value="CysQ/Inositol_MonoPase"/>
</dbReference>
<protein>
    <submittedName>
        <fullName evidence="3">3'(2'),5'-bisphosphate nucleotidase CysQ</fullName>
    </submittedName>
</protein>
<dbReference type="Pfam" id="PF26061">
    <property type="entry name" value="DUF8021"/>
    <property type="match status" value="1"/>
</dbReference>
<dbReference type="Gene3D" id="3.30.540.10">
    <property type="entry name" value="Fructose-1,6-Bisphosphatase, subunit A, domain 1"/>
    <property type="match status" value="1"/>
</dbReference>
<comment type="caution">
    <text evidence="3">The sequence shown here is derived from an EMBL/GenBank/DDBJ whole genome shotgun (WGS) entry which is preliminary data.</text>
</comment>
<reference evidence="3 4" key="1">
    <citation type="submission" date="2016-03" db="EMBL/GenBank/DDBJ databases">
        <title>Genome sequence of Rhodococcus kyotonensis KB10.</title>
        <authorList>
            <person name="Jeong H."/>
            <person name="Hong C.E."/>
            <person name="Jo S.H."/>
            <person name="Park J.M."/>
        </authorList>
    </citation>
    <scope>NUCLEOTIDE SEQUENCE [LARGE SCALE GENOMIC DNA]</scope>
    <source>
        <strain evidence="3 4">KB10</strain>
    </source>
</reference>
<name>A0A177Y9G1_9NOCA</name>
<dbReference type="GO" id="GO:0050427">
    <property type="term" value="P:3'-phosphoadenosine 5'-phosphosulfate metabolic process"/>
    <property type="evidence" value="ECO:0007669"/>
    <property type="project" value="TreeGrafter"/>
</dbReference>
<dbReference type="EMBL" id="LVHI01000025">
    <property type="protein sequence ID" value="OAK52147.1"/>
    <property type="molecule type" value="Genomic_DNA"/>
</dbReference>
<feature type="binding site" evidence="1">
    <location>
        <position position="81"/>
    </location>
    <ligand>
        <name>Mg(2+)</name>
        <dbReference type="ChEBI" id="CHEBI:18420"/>
        <label>1</label>
        <note>catalytic</note>
    </ligand>
</feature>
<accession>A0A177Y9G1</accession>
<evidence type="ECO:0000256" key="1">
    <source>
        <dbReference type="PIRSR" id="PIRSR600760-2"/>
    </source>
</evidence>
<evidence type="ECO:0000313" key="4">
    <source>
        <dbReference type="Proteomes" id="UP000077519"/>
    </source>
</evidence>
<dbReference type="Gene3D" id="3.40.190.80">
    <property type="match status" value="1"/>
</dbReference>
<dbReference type="Proteomes" id="UP000077519">
    <property type="component" value="Unassembled WGS sequence"/>
</dbReference>